<feature type="compositionally biased region" description="Acidic residues" evidence="9">
    <location>
        <begin position="1131"/>
        <end position="1143"/>
    </location>
</feature>
<dbReference type="GO" id="GO:0051301">
    <property type="term" value="P:cell division"/>
    <property type="evidence" value="ECO:0007669"/>
    <property type="project" value="UniProtKB-KW"/>
</dbReference>
<dbReference type="PANTHER" id="PTHR14418">
    <property type="entry name" value="CONDENSIN COMPLEX SUBUNIT 3-RELATED"/>
    <property type="match status" value="1"/>
</dbReference>
<dbReference type="EMBL" id="AOGT01000278">
    <property type="protein sequence ID" value="EMG50420.1"/>
    <property type="molecule type" value="Genomic_DNA"/>
</dbReference>
<keyword evidence="7" id="KW-0131">Cell cycle</keyword>
<feature type="coiled-coil region" evidence="8">
    <location>
        <begin position="448"/>
        <end position="503"/>
    </location>
</feature>
<feature type="region of interest" description="Disordered" evidence="9">
    <location>
        <begin position="1111"/>
        <end position="1170"/>
    </location>
</feature>
<reference evidence="11 12" key="1">
    <citation type="submission" date="2013-02" db="EMBL/GenBank/DDBJ databases">
        <title>Genome sequence of Candida maltosa Xu316, a potential industrial strain for xylitol and ethanol production.</title>
        <authorList>
            <person name="Yu J."/>
            <person name="Wang Q."/>
            <person name="Geng X."/>
            <person name="Bao W."/>
            <person name="He P."/>
            <person name="Cai J."/>
        </authorList>
    </citation>
    <scope>NUCLEOTIDE SEQUENCE [LARGE SCALE GENOMIC DNA]</scope>
    <source>
        <strain evidence="12">Xu316</strain>
    </source>
</reference>
<dbReference type="GO" id="GO:0000796">
    <property type="term" value="C:condensin complex"/>
    <property type="evidence" value="ECO:0007669"/>
    <property type="project" value="InterPro"/>
</dbReference>
<dbReference type="InterPro" id="IPR016024">
    <property type="entry name" value="ARM-type_fold"/>
</dbReference>
<keyword evidence="8" id="KW-0175">Coiled coil</keyword>
<evidence type="ECO:0000313" key="11">
    <source>
        <dbReference type="EMBL" id="EMG50420.1"/>
    </source>
</evidence>
<keyword evidence="5" id="KW-0498">Mitosis</keyword>
<evidence type="ECO:0000259" key="10">
    <source>
        <dbReference type="Pfam" id="PF12719"/>
    </source>
</evidence>
<accession>M3K567</accession>
<sequence length="1197" mass="138204">MEIPPKPTLAKIKKFTTPNEIRYAMMHVFQDAQSGLAGHRKLVVILKNVFKKAVELDQLLYFSMWFTKLLSKVLPLKKGELAGDRIAKFCYSFVNSLIHDASEEQQQEEDNKVKKEEREDDEDEEDTEQHQEEEDTPRSIFVSYLIKYLLRGIEAKDKSVRYRVVQLLAYLVEFFTEIHDNDTFEALYKLLDNRLEDKESVIRIHALVAMSHFQQFEFKVESEDGETEETISTAQILEKIINCLQHDESPEVRRAALMNLLKTRDTIPTLLERARDPNFINRRLVYSKISRELGDLDAIDFENREYLLKWGLNDRDPSVQMAAAKMLSTYWYDSVNQDILELIDRLNVTESSIAEQALSVFFKTKPELLKNITIDESFWKNLTTEKAFLMRSFYQYCNQAGMNTLINSNFPELLDLAETLQKYLEVRLKAINDNEDIVKLWESHDESINKLDDQIFSLENQVSRIENDVELNQRNLANADNDIEEFKEAIKLINGRIEQLENDEGDIDDLKTEENAGMIDQIRDFSEDDLKEQLDVFSQELENSVQSKLGFLGKLKELEKKFETNRETLIKAKDTKSQTIELFETEHADDCIPFSKKLKELEFVINQLLQIAKDFDLSDEIGRRKLSQIIRTTLTEDKLPENLISVALKVLNAISINEKDFVSMAVEIITDIRDSRDEEFHSAAATFDNDFYEEDDDDDDGESQQSSAISSKKRKVEADMPPDDIVLRCLIITGHVLEVLNQNLDHHLSLSSIYSGIVNYALQSDTKKNLHLAGLRCLGLFALIDHQIAEIACKTIFQAAKSNGEEVKTIGLKAIMDILATYGMNILDSNFKYRYSRFFYKTLLAFETPKLQCIVAEGLCKLFLSDVLNKSMQKKPDRENTSTTSEQQQEEDDLFEHEKHLFEALILIYFNPHTKINQELQQILSFCIPVYAFSKQDHQTNLTAITGDVLYRLFSDYEQDISPTSTIQQLISWCDPRNLVKLTDEEINKSTSHVYQCVYVLQVLEQTDSKNIKKVIINNLNKFFISDAVDSITLQALVTAVEETKRLLEDTDNDFVMDRPTKKNFDSFVQVVQNTYETAKKREDEEEEEARSSRSNSVSILQELEDEAANISIKKEVDSADVSQTSKPETSEDEDEDDDEEMKVEEVKQEVNDEKQEVEPIGTEDTKAKELENSLNEIDKFLDEEDDVDYGDISMGE</sequence>
<evidence type="ECO:0000256" key="1">
    <source>
        <dbReference type="ARBA" id="ARBA00004286"/>
    </source>
</evidence>
<feature type="region of interest" description="Disordered" evidence="9">
    <location>
        <begin position="1079"/>
        <end position="1099"/>
    </location>
</feature>
<keyword evidence="3" id="KW-0158">Chromosome</keyword>
<dbReference type="InterPro" id="IPR011989">
    <property type="entry name" value="ARM-like"/>
</dbReference>
<name>M3K567_CANMX</name>
<dbReference type="OrthoDB" id="27187at2759"/>
<organism evidence="11 12">
    <name type="scientific">Candida maltosa (strain Xu316)</name>
    <name type="common">Yeast</name>
    <dbReference type="NCBI Taxonomy" id="1245528"/>
    <lineage>
        <taxon>Eukaryota</taxon>
        <taxon>Fungi</taxon>
        <taxon>Dikarya</taxon>
        <taxon>Ascomycota</taxon>
        <taxon>Saccharomycotina</taxon>
        <taxon>Pichiomycetes</taxon>
        <taxon>Debaryomycetaceae</taxon>
        <taxon>Candida/Lodderomyces clade</taxon>
        <taxon>Candida</taxon>
    </lineage>
</organism>
<dbReference type="InterPro" id="IPR027165">
    <property type="entry name" value="CND3"/>
</dbReference>
<evidence type="ECO:0000256" key="8">
    <source>
        <dbReference type="SAM" id="Coils"/>
    </source>
</evidence>
<dbReference type="GO" id="GO:0000793">
    <property type="term" value="C:condensed chromosome"/>
    <property type="evidence" value="ECO:0007669"/>
    <property type="project" value="TreeGrafter"/>
</dbReference>
<feature type="compositionally biased region" description="Acidic residues" evidence="9">
    <location>
        <begin position="118"/>
        <end position="135"/>
    </location>
</feature>
<dbReference type="eggNOG" id="KOG2025">
    <property type="taxonomic scope" value="Eukaryota"/>
</dbReference>
<dbReference type="PANTHER" id="PTHR14418:SF5">
    <property type="entry name" value="CONDENSIN COMPLEX SUBUNIT 3"/>
    <property type="match status" value="1"/>
</dbReference>
<protein>
    <recommendedName>
        <fullName evidence="10">Nuclear condensin complex subunit 3 C-terminal domain-containing protein</fullName>
    </recommendedName>
</protein>
<feature type="compositionally biased region" description="Acidic residues" evidence="9">
    <location>
        <begin position="691"/>
        <end position="702"/>
    </location>
</feature>
<dbReference type="Pfam" id="PF12719">
    <property type="entry name" value="Cnd3"/>
    <property type="match status" value="1"/>
</dbReference>
<evidence type="ECO:0000256" key="9">
    <source>
        <dbReference type="SAM" id="MobiDB-lite"/>
    </source>
</evidence>
<dbReference type="HOGENOM" id="CLU_004446_1_1_1"/>
<dbReference type="OMA" id="FRATQIT"/>
<evidence type="ECO:0000256" key="2">
    <source>
        <dbReference type="ARBA" id="ARBA00006533"/>
    </source>
</evidence>
<evidence type="ECO:0000256" key="6">
    <source>
        <dbReference type="ARBA" id="ARBA00023067"/>
    </source>
</evidence>
<dbReference type="Gene3D" id="1.20.5.340">
    <property type="match status" value="1"/>
</dbReference>
<dbReference type="GO" id="GO:0007076">
    <property type="term" value="P:mitotic chromosome condensation"/>
    <property type="evidence" value="ECO:0007669"/>
    <property type="project" value="InterPro"/>
</dbReference>
<comment type="subcellular location">
    <subcellularLocation>
        <location evidence="1">Chromosome</location>
    </subcellularLocation>
</comment>
<evidence type="ECO:0000256" key="5">
    <source>
        <dbReference type="ARBA" id="ARBA00022776"/>
    </source>
</evidence>
<dbReference type="STRING" id="1245528.M3K567"/>
<feature type="compositionally biased region" description="Basic and acidic residues" evidence="9">
    <location>
        <begin position="1144"/>
        <end position="1170"/>
    </location>
</feature>
<evidence type="ECO:0000256" key="7">
    <source>
        <dbReference type="ARBA" id="ARBA00023306"/>
    </source>
</evidence>
<dbReference type="Gene3D" id="1.25.10.10">
    <property type="entry name" value="Leucine-rich Repeat Variant"/>
    <property type="match status" value="1"/>
</dbReference>
<comment type="similarity">
    <text evidence="2">Belongs to the CND3 (condensin subunit 3) family.</text>
</comment>
<proteinExistence type="inferred from homology"/>
<keyword evidence="12" id="KW-1185">Reference proteome</keyword>
<dbReference type="InterPro" id="IPR025977">
    <property type="entry name" value="Cnd3_C"/>
</dbReference>
<dbReference type="SUPFAM" id="SSF48371">
    <property type="entry name" value="ARM repeat"/>
    <property type="match status" value="1"/>
</dbReference>
<feature type="region of interest" description="Disordered" evidence="9">
    <location>
        <begin position="102"/>
        <end position="136"/>
    </location>
</feature>
<dbReference type="Proteomes" id="UP000011777">
    <property type="component" value="Unassembled WGS sequence"/>
</dbReference>
<comment type="caution">
    <text evidence="11">The sequence shown here is derived from an EMBL/GenBank/DDBJ whole genome shotgun (WGS) entry which is preliminary data.</text>
</comment>
<dbReference type="AlphaFoldDB" id="M3K567"/>
<evidence type="ECO:0000313" key="12">
    <source>
        <dbReference type="Proteomes" id="UP000011777"/>
    </source>
</evidence>
<evidence type="ECO:0000256" key="3">
    <source>
        <dbReference type="ARBA" id="ARBA00022454"/>
    </source>
</evidence>
<feature type="region of interest" description="Disordered" evidence="9">
    <location>
        <begin position="691"/>
        <end position="716"/>
    </location>
</feature>
<gene>
    <name evidence="11" type="ORF">G210_4542</name>
</gene>
<keyword evidence="4" id="KW-0132">Cell division</keyword>
<evidence type="ECO:0000256" key="4">
    <source>
        <dbReference type="ARBA" id="ARBA00022618"/>
    </source>
</evidence>
<feature type="domain" description="Nuclear condensin complex subunit 3 C-terminal" evidence="10">
    <location>
        <begin position="728"/>
        <end position="1025"/>
    </location>
</feature>
<keyword evidence="6" id="KW-0226">DNA condensation</keyword>